<dbReference type="SUPFAM" id="SSF57716">
    <property type="entry name" value="Glucocorticoid receptor-like (DNA-binding domain)"/>
    <property type="match status" value="1"/>
</dbReference>
<evidence type="ECO:0000313" key="8">
    <source>
        <dbReference type="EMBL" id="CAH2001774.1"/>
    </source>
</evidence>
<dbReference type="SMART" id="SM00980">
    <property type="entry name" value="THAP"/>
    <property type="match status" value="1"/>
</dbReference>
<dbReference type="EMBL" id="CAKOFQ010007469">
    <property type="protein sequence ID" value="CAH2001774.1"/>
    <property type="molecule type" value="Genomic_DNA"/>
</dbReference>
<proteinExistence type="predicted"/>
<feature type="coiled-coil region" evidence="5">
    <location>
        <begin position="398"/>
        <end position="439"/>
    </location>
</feature>
<dbReference type="Proteomes" id="UP001152888">
    <property type="component" value="Unassembled WGS sequence"/>
</dbReference>
<accession>A0A9P0LXF9</accession>
<dbReference type="AlphaFoldDB" id="A0A9P0LXF9"/>
<dbReference type="GO" id="GO:0003677">
    <property type="term" value="F:DNA binding"/>
    <property type="evidence" value="ECO:0007669"/>
    <property type="project" value="UniProtKB-KW"/>
</dbReference>
<evidence type="ECO:0000256" key="1">
    <source>
        <dbReference type="ARBA" id="ARBA00022723"/>
    </source>
</evidence>
<evidence type="ECO:0000256" key="5">
    <source>
        <dbReference type="SAM" id="Coils"/>
    </source>
</evidence>
<feature type="compositionally biased region" description="Polar residues" evidence="6">
    <location>
        <begin position="341"/>
        <end position="354"/>
    </location>
</feature>
<name>A0A9P0LXF9_ACAOB</name>
<evidence type="ECO:0000259" key="7">
    <source>
        <dbReference type="SMART" id="SM00980"/>
    </source>
</evidence>
<reference evidence="8" key="1">
    <citation type="submission" date="2022-03" db="EMBL/GenBank/DDBJ databases">
        <authorList>
            <person name="Sayadi A."/>
        </authorList>
    </citation>
    <scope>NUCLEOTIDE SEQUENCE</scope>
</reference>
<evidence type="ECO:0000256" key="4">
    <source>
        <dbReference type="ARBA" id="ARBA00023125"/>
    </source>
</evidence>
<dbReference type="InterPro" id="IPR006612">
    <property type="entry name" value="THAP_Znf"/>
</dbReference>
<dbReference type="PANTHER" id="PTHR37558">
    <property type="entry name" value="HTH CENPB-TYPE DOMAIN-CONTAINING PROTEIN"/>
    <property type="match status" value="1"/>
</dbReference>
<keyword evidence="9" id="KW-1185">Reference proteome</keyword>
<protein>
    <recommendedName>
        <fullName evidence="7">THAP-type domain-containing protein</fullName>
    </recommendedName>
</protein>
<keyword evidence="3" id="KW-0862">Zinc</keyword>
<comment type="caution">
    <text evidence="8">The sequence shown here is derived from an EMBL/GenBank/DDBJ whole genome shotgun (WGS) entry which is preliminary data.</text>
</comment>
<feature type="region of interest" description="Disordered" evidence="6">
    <location>
        <begin position="340"/>
        <end position="361"/>
    </location>
</feature>
<evidence type="ECO:0000313" key="9">
    <source>
        <dbReference type="Proteomes" id="UP001152888"/>
    </source>
</evidence>
<dbReference type="Pfam" id="PF05485">
    <property type="entry name" value="THAP"/>
    <property type="match status" value="1"/>
</dbReference>
<sequence>MGKCFMFGCPNKVADKAEGVSFHRLSKLQLQQLISACGRTGTASNSALVCSDHFTPESFLAVGGKRFLRPSSVIVRKATKAVTNHSSGHGFQIPTAVFECVNVKQSSAEDYLEETEYTHVEYLDPLDRAVDNSQTTSASNSQDMHIVIKSEMDKPDLVQEEVDHQYTSTVKYNRMSNNDIVPTTSKPREIHKPYIKHRLRFKEHDDLALLREILSNNPYENPHLWDVVQENVFRLTGKKFSLKTLKDHAQLLIQQWLNEAKTLEDGSVVQDPYSEKSHLCYQVNECIGEASKKKTSRKSIKQDPASIIVREPIKAAAQDILREDGYLMVEHRYDELLGETDGNTTCDNNESDSATENHKRKFEEDEIIQRARAKTRWNNDEKERLPSYDEYDTYHYELKKVDQDLAQQKINIEKEKLATENRRLELEEKKLSLQEYERKKYIELLEKKFEHEREDKSVLLKIIERQENIINNLLNNKQ</sequence>
<keyword evidence="2" id="KW-0863">Zinc-finger</keyword>
<dbReference type="PANTHER" id="PTHR37558:SF1">
    <property type="entry name" value="HTH CENPB-TYPE DOMAIN-CONTAINING PROTEIN"/>
    <property type="match status" value="1"/>
</dbReference>
<feature type="domain" description="THAP-type" evidence="7">
    <location>
        <begin position="2"/>
        <end position="82"/>
    </location>
</feature>
<dbReference type="OrthoDB" id="72637at2759"/>
<dbReference type="GO" id="GO:0008270">
    <property type="term" value="F:zinc ion binding"/>
    <property type="evidence" value="ECO:0007669"/>
    <property type="project" value="UniProtKB-KW"/>
</dbReference>
<keyword evidence="5" id="KW-0175">Coiled coil</keyword>
<gene>
    <name evidence="8" type="ORF">ACAOBT_LOCUS26423</name>
</gene>
<keyword evidence="4" id="KW-0238">DNA-binding</keyword>
<organism evidence="8 9">
    <name type="scientific">Acanthoscelides obtectus</name>
    <name type="common">Bean weevil</name>
    <name type="synonym">Bruchus obtectus</name>
    <dbReference type="NCBI Taxonomy" id="200917"/>
    <lineage>
        <taxon>Eukaryota</taxon>
        <taxon>Metazoa</taxon>
        <taxon>Ecdysozoa</taxon>
        <taxon>Arthropoda</taxon>
        <taxon>Hexapoda</taxon>
        <taxon>Insecta</taxon>
        <taxon>Pterygota</taxon>
        <taxon>Neoptera</taxon>
        <taxon>Endopterygota</taxon>
        <taxon>Coleoptera</taxon>
        <taxon>Polyphaga</taxon>
        <taxon>Cucujiformia</taxon>
        <taxon>Chrysomeloidea</taxon>
        <taxon>Chrysomelidae</taxon>
        <taxon>Bruchinae</taxon>
        <taxon>Bruchini</taxon>
        <taxon>Acanthoscelides</taxon>
    </lineage>
</organism>
<keyword evidence="1" id="KW-0479">Metal-binding</keyword>
<evidence type="ECO:0000256" key="6">
    <source>
        <dbReference type="SAM" id="MobiDB-lite"/>
    </source>
</evidence>
<evidence type="ECO:0000256" key="2">
    <source>
        <dbReference type="ARBA" id="ARBA00022771"/>
    </source>
</evidence>
<evidence type="ECO:0000256" key="3">
    <source>
        <dbReference type="ARBA" id="ARBA00022833"/>
    </source>
</evidence>